<dbReference type="Gene3D" id="2.40.50.40">
    <property type="match status" value="1"/>
</dbReference>
<dbReference type="InterPro" id="IPR023780">
    <property type="entry name" value="Chromo_domain"/>
</dbReference>
<evidence type="ECO:0000256" key="1">
    <source>
        <dbReference type="SAM" id="MobiDB-lite"/>
    </source>
</evidence>
<feature type="region of interest" description="Disordered" evidence="1">
    <location>
        <begin position="115"/>
        <end position="151"/>
    </location>
</feature>
<dbReference type="SUPFAM" id="SSF54160">
    <property type="entry name" value="Chromo domain-like"/>
    <property type="match status" value="1"/>
</dbReference>
<evidence type="ECO:0000313" key="4">
    <source>
        <dbReference type="EMBL" id="RKP17084.1"/>
    </source>
</evidence>
<dbReference type="AlphaFoldDB" id="A0A075B1S3"/>
<gene>
    <name evidence="3" type="ORF">O9G_005399</name>
    <name evidence="4" type="ORF">ROZALSC1DRAFT_31073</name>
</gene>
<dbReference type="SMART" id="SM00298">
    <property type="entry name" value="CHROMO"/>
    <property type="match status" value="1"/>
</dbReference>
<evidence type="ECO:0000313" key="5">
    <source>
        <dbReference type="Proteomes" id="UP000030755"/>
    </source>
</evidence>
<organism evidence="3 5">
    <name type="scientific">Rozella allomycis (strain CSF55)</name>
    <dbReference type="NCBI Taxonomy" id="988480"/>
    <lineage>
        <taxon>Eukaryota</taxon>
        <taxon>Fungi</taxon>
        <taxon>Fungi incertae sedis</taxon>
        <taxon>Cryptomycota</taxon>
        <taxon>Cryptomycota incertae sedis</taxon>
        <taxon>Rozella</taxon>
    </lineage>
</organism>
<evidence type="ECO:0000313" key="6">
    <source>
        <dbReference type="Proteomes" id="UP000281549"/>
    </source>
</evidence>
<dbReference type="InterPro" id="IPR016197">
    <property type="entry name" value="Chromo-like_dom_sf"/>
</dbReference>
<reference evidence="6" key="2">
    <citation type="journal article" date="2018" name="Nat. Microbiol.">
        <title>Leveraging single-cell genomics to expand the fungal tree of life.</title>
        <authorList>
            <person name="Ahrendt S.R."/>
            <person name="Quandt C.A."/>
            <person name="Ciobanu D."/>
            <person name="Clum A."/>
            <person name="Salamov A."/>
            <person name="Andreopoulos B."/>
            <person name="Cheng J.F."/>
            <person name="Woyke T."/>
            <person name="Pelin A."/>
            <person name="Henrissat B."/>
            <person name="Reynolds N.K."/>
            <person name="Benny G.L."/>
            <person name="Smith M.E."/>
            <person name="James T.Y."/>
            <person name="Grigoriev I.V."/>
        </authorList>
    </citation>
    <scope>NUCLEOTIDE SEQUENCE [LARGE SCALE GENOMIC DNA]</scope>
    <source>
        <strain evidence="6">CSF55</strain>
    </source>
</reference>
<dbReference type="HOGENOM" id="CLU_1571534_0_0_1"/>
<dbReference type="InterPro" id="IPR000953">
    <property type="entry name" value="Chromo/chromo_shadow_dom"/>
</dbReference>
<evidence type="ECO:0000313" key="3">
    <source>
        <dbReference type="EMBL" id="EPZ36489.1"/>
    </source>
</evidence>
<dbReference type="EMBL" id="ML006038">
    <property type="protein sequence ID" value="RKP17084.1"/>
    <property type="molecule type" value="Genomic_DNA"/>
</dbReference>
<proteinExistence type="predicted"/>
<reference evidence="4" key="3">
    <citation type="submission" date="2018-08" db="EMBL/GenBank/DDBJ databases">
        <title>Leveraging single-cell genomics to expand the Fungal Tree of Life.</title>
        <authorList>
            <consortium name="DOE Joint Genome Institute"/>
            <person name="Ahrendt S.R."/>
            <person name="Quandt C.A."/>
            <person name="Ciobanu D."/>
            <person name="Clum A."/>
            <person name="Salamov A."/>
            <person name="Andreopoulos B."/>
            <person name="Cheng J.-F."/>
            <person name="Woyke T."/>
            <person name="Pelin A."/>
            <person name="Henrissat B."/>
            <person name="Reynolds N."/>
            <person name="Benny G.L."/>
            <person name="Smith M.E."/>
            <person name="James T.Y."/>
            <person name="Grigoriev I.V."/>
        </authorList>
    </citation>
    <scope>NUCLEOTIDE SEQUENCE</scope>
    <source>
        <strain evidence="4">CSF55</strain>
    </source>
</reference>
<dbReference type="Pfam" id="PF00385">
    <property type="entry name" value="Chromo"/>
    <property type="match status" value="1"/>
</dbReference>
<sequence length="170" mass="19990">MLENIRLHRNRFDGIPNITLAKQISISSTIRRQDGSIYERPPSSLKLYNQTPVEASGDVTEIERIHNNKQNKKTKEDEYFVQWKGFPSTEHEWVKTSDFQDLDIIRKYWNAGKRQRTSRKTNNTIHKKAKLSTKAEELSNTPDIVKDTSNGTHHYQLRSRQQLRIQLQNT</sequence>
<evidence type="ECO:0000259" key="2">
    <source>
        <dbReference type="PROSITE" id="PS50013"/>
    </source>
</evidence>
<dbReference type="OrthoDB" id="433924at2759"/>
<keyword evidence="5" id="KW-1185">Reference proteome</keyword>
<feature type="compositionally biased region" description="Polar residues" evidence="1">
    <location>
        <begin position="138"/>
        <end position="151"/>
    </location>
</feature>
<dbReference type="Proteomes" id="UP000281549">
    <property type="component" value="Unassembled WGS sequence"/>
</dbReference>
<accession>A0A075B1S3</accession>
<dbReference type="EMBL" id="KE560548">
    <property type="protein sequence ID" value="EPZ36489.1"/>
    <property type="molecule type" value="Genomic_DNA"/>
</dbReference>
<name>A0A075B1S3_ROZAC</name>
<dbReference type="Proteomes" id="UP000030755">
    <property type="component" value="Unassembled WGS sequence"/>
</dbReference>
<feature type="compositionally biased region" description="Basic residues" evidence="1">
    <location>
        <begin position="115"/>
        <end position="131"/>
    </location>
</feature>
<reference evidence="3 5" key="1">
    <citation type="journal article" date="2013" name="Curr. Biol.">
        <title>Shared signatures of parasitism and phylogenomics unite Cryptomycota and microsporidia.</title>
        <authorList>
            <person name="James T.Y."/>
            <person name="Pelin A."/>
            <person name="Bonen L."/>
            <person name="Ahrendt S."/>
            <person name="Sain D."/>
            <person name="Corradi N."/>
            <person name="Stajich J.E."/>
        </authorList>
    </citation>
    <scope>NUCLEOTIDE SEQUENCE [LARGE SCALE GENOMIC DNA]</scope>
    <source>
        <strain evidence="3">CSF55</strain>
        <strain evidence="3">CSF55</strain>
    </source>
</reference>
<dbReference type="PROSITE" id="PS50013">
    <property type="entry name" value="CHROMO_2"/>
    <property type="match status" value="1"/>
</dbReference>
<feature type="domain" description="Chromo" evidence="2">
    <location>
        <begin position="60"/>
        <end position="120"/>
    </location>
</feature>
<protein>
    <recommendedName>
        <fullName evidence="2">Chromo domain-containing protein</fullName>
    </recommendedName>
</protein>